<dbReference type="Proteomes" id="UP001054837">
    <property type="component" value="Unassembled WGS sequence"/>
</dbReference>
<reference evidence="1 2" key="1">
    <citation type="submission" date="2021-06" db="EMBL/GenBank/DDBJ databases">
        <title>Caerostris darwini draft genome.</title>
        <authorList>
            <person name="Kono N."/>
            <person name="Arakawa K."/>
        </authorList>
    </citation>
    <scope>NUCLEOTIDE SEQUENCE [LARGE SCALE GENOMIC DNA]</scope>
</reference>
<accession>A0AAV4P8N2</accession>
<dbReference type="EMBL" id="BPLQ01002493">
    <property type="protein sequence ID" value="GIX93406.1"/>
    <property type="molecule type" value="Genomic_DNA"/>
</dbReference>
<evidence type="ECO:0000313" key="1">
    <source>
        <dbReference type="EMBL" id="GIX93406.1"/>
    </source>
</evidence>
<gene>
    <name evidence="1" type="ORF">CDAR_475841</name>
</gene>
<protein>
    <submittedName>
        <fullName evidence="1">Uncharacterized protein</fullName>
    </submittedName>
</protein>
<keyword evidence="2" id="KW-1185">Reference proteome</keyword>
<proteinExistence type="predicted"/>
<dbReference type="AlphaFoldDB" id="A0AAV4P8N2"/>
<organism evidence="1 2">
    <name type="scientific">Caerostris darwini</name>
    <dbReference type="NCBI Taxonomy" id="1538125"/>
    <lineage>
        <taxon>Eukaryota</taxon>
        <taxon>Metazoa</taxon>
        <taxon>Ecdysozoa</taxon>
        <taxon>Arthropoda</taxon>
        <taxon>Chelicerata</taxon>
        <taxon>Arachnida</taxon>
        <taxon>Araneae</taxon>
        <taxon>Araneomorphae</taxon>
        <taxon>Entelegynae</taxon>
        <taxon>Araneoidea</taxon>
        <taxon>Araneidae</taxon>
        <taxon>Caerostris</taxon>
    </lineage>
</organism>
<name>A0AAV4P8N2_9ARAC</name>
<evidence type="ECO:0000313" key="2">
    <source>
        <dbReference type="Proteomes" id="UP001054837"/>
    </source>
</evidence>
<sequence length="113" mass="13113">MPKRIKEFLRSSILPGALIFYSPNPLLIKTFHLLNREASSYLKDPNIALLKPSPNILPSKRPEVQAGGENFFNRQTAQWKFQIEHTSLMMMGENKEVFGFEPNIHFLNEFAFF</sequence>
<comment type="caution">
    <text evidence="1">The sequence shown here is derived from an EMBL/GenBank/DDBJ whole genome shotgun (WGS) entry which is preliminary data.</text>
</comment>